<evidence type="ECO:0000256" key="2">
    <source>
        <dbReference type="ARBA" id="ARBA00022771"/>
    </source>
</evidence>
<dbReference type="InterPro" id="IPR016035">
    <property type="entry name" value="Acyl_Trfase/lysoPLipase"/>
</dbReference>
<dbReference type="PROSITE" id="PS50089">
    <property type="entry name" value="ZF_RING_2"/>
    <property type="match status" value="1"/>
</dbReference>
<keyword evidence="5 8" id="KW-0442">Lipid degradation</keyword>
<keyword evidence="4" id="KW-0862">Zinc</keyword>
<feature type="short sequence motif" description="GXGXXG" evidence="8">
    <location>
        <begin position="605"/>
        <end position="610"/>
    </location>
</feature>
<feature type="active site" description="Proton acceptor" evidence="8">
    <location>
        <position position="796"/>
    </location>
</feature>
<feature type="domain" description="PNPLA" evidence="11">
    <location>
        <begin position="601"/>
        <end position="809"/>
    </location>
</feature>
<dbReference type="InterPro" id="IPR017907">
    <property type="entry name" value="Znf_RING_CS"/>
</dbReference>
<evidence type="ECO:0000256" key="1">
    <source>
        <dbReference type="ARBA" id="ARBA00022723"/>
    </source>
</evidence>
<keyword evidence="13" id="KW-1185">Reference proteome</keyword>
<dbReference type="CDD" id="cd07199">
    <property type="entry name" value="Pat17_PNPLA8_PNPLA9_like"/>
    <property type="match status" value="1"/>
</dbReference>
<dbReference type="PROSITE" id="PS51635">
    <property type="entry name" value="PNPLA"/>
    <property type="match status" value="1"/>
</dbReference>
<dbReference type="GO" id="GO:0046486">
    <property type="term" value="P:glycerolipid metabolic process"/>
    <property type="evidence" value="ECO:0007669"/>
    <property type="project" value="UniProtKB-ARBA"/>
</dbReference>
<keyword evidence="2 7" id="KW-0863">Zinc-finger</keyword>
<evidence type="ECO:0000313" key="12">
    <source>
        <dbReference type="EMBL" id="KAF2173984.1"/>
    </source>
</evidence>
<organism evidence="12 13">
    <name type="scientific">Zasmidium cellare ATCC 36951</name>
    <dbReference type="NCBI Taxonomy" id="1080233"/>
    <lineage>
        <taxon>Eukaryota</taxon>
        <taxon>Fungi</taxon>
        <taxon>Dikarya</taxon>
        <taxon>Ascomycota</taxon>
        <taxon>Pezizomycotina</taxon>
        <taxon>Dothideomycetes</taxon>
        <taxon>Dothideomycetidae</taxon>
        <taxon>Mycosphaerellales</taxon>
        <taxon>Mycosphaerellaceae</taxon>
        <taxon>Zasmidium</taxon>
    </lineage>
</organism>
<dbReference type="Proteomes" id="UP000799537">
    <property type="component" value="Unassembled WGS sequence"/>
</dbReference>
<protein>
    <recommendedName>
        <fullName evidence="14">PNPLA domain-containing protein</fullName>
    </recommendedName>
</protein>
<dbReference type="GO" id="GO:0016042">
    <property type="term" value="P:lipid catabolic process"/>
    <property type="evidence" value="ECO:0007669"/>
    <property type="project" value="UniProtKB-UniRule"/>
</dbReference>
<evidence type="ECO:0000256" key="9">
    <source>
        <dbReference type="SAM" id="MobiDB-lite"/>
    </source>
</evidence>
<dbReference type="GO" id="GO:0047499">
    <property type="term" value="F:calcium-independent phospholipase A2 activity"/>
    <property type="evidence" value="ECO:0007669"/>
    <property type="project" value="TreeGrafter"/>
</dbReference>
<dbReference type="PROSITE" id="PS00518">
    <property type="entry name" value="ZF_RING_1"/>
    <property type="match status" value="1"/>
</dbReference>
<proteinExistence type="predicted"/>
<dbReference type="InterPro" id="IPR002641">
    <property type="entry name" value="PNPLA_dom"/>
</dbReference>
<dbReference type="PANTHER" id="PTHR24185">
    <property type="entry name" value="CALCIUM-INDEPENDENT PHOSPHOLIPASE A2-GAMMA"/>
    <property type="match status" value="1"/>
</dbReference>
<dbReference type="GO" id="GO:0016020">
    <property type="term" value="C:membrane"/>
    <property type="evidence" value="ECO:0007669"/>
    <property type="project" value="TreeGrafter"/>
</dbReference>
<dbReference type="CDD" id="cd16449">
    <property type="entry name" value="RING-HC"/>
    <property type="match status" value="1"/>
</dbReference>
<evidence type="ECO:0000256" key="4">
    <source>
        <dbReference type="ARBA" id="ARBA00022833"/>
    </source>
</evidence>
<evidence type="ECO:0008006" key="14">
    <source>
        <dbReference type="Google" id="ProtNLM"/>
    </source>
</evidence>
<feature type="domain" description="RING-type" evidence="10">
    <location>
        <begin position="535"/>
        <end position="579"/>
    </location>
</feature>
<evidence type="ECO:0000256" key="5">
    <source>
        <dbReference type="ARBA" id="ARBA00022963"/>
    </source>
</evidence>
<evidence type="ECO:0000256" key="3">
    <source>
        <dbReference type="ARBA" id="ARBA00022801"/>
    </source>
</evidence>
<dbReference type="GeneID" id="54568325"/>
<reference evidence="12" key="1">
    <citation type="journal article" date="2020" name="Stud. Mycol.">
        <title>101 Dothideomycetes genomes: a test case for predicting lifestyles and emergence of pathogens.</title>
        <authorList>
            <person name="Haridas S."/>
            <person name="Albert R."/>
            <person name="Binder M."/>
            <person name="Bloem J."/>
            <person name="Labutti K."/>
            <person name="Salamov A."/>
            <person name="Andreopoulos B."/>
            <person name="Baker S."/>
            <person name="Barry K."/>
            <person name="Bills G."/>
            <person name="Bluhm B."/>
            <person name="Cannon C."/>
            <person name="Castanera R."/>
            <person name="Culley D."/>
            <person name="Daum C."/>
            <person name="Ezra D."/>
            <person name="Gonzalez J."/>
            <person name="Henrissat B."/>
            <person name="Kuo A."/>
            <person name="Liang C."/>
            <person name="Lipzen A."/>
            <person name="Lutzoni F."/>
            <person name="Magnuson J."/>
            <person name="Mondo S."/>
            <person name="Nolan M."/>
            <person name="Ohm R."/>
            <person name="Pangilinan J."/>
            <person name="Park H.-J."/>
            <person name="Ramirez L."/>
            <person name="Alfaro M."/>
            <person name="Sun H."/>
            <person name="Tritt A."/>
            <person name="Yoshinaga Y."/>
            <person name="Zwiers L.-H."/>
            <person name="Turgeon B."/>
            <person name="Goodwin S."/>
            <person name="Spatafora J."/>
            <person name="Crous P."/>
            <person name="Grigoriev I."/>
        </authorList>
    </citation>
    <scope>NUCLEOTIDE SEQUENCE</scope>
    <source>
        <strain evidence="12">ATCC 36951</strain>
    </source>
</reference>
<keyword evidence="3 8" id="KW-0378">Hydrolase</keyword>
<dbReference type="PANTHER" id="PTHR24185:SF1">
    <property type="entry name" value="CALCIUM-INDEPENDENT PHOSPHOLIPASE A2-GAMMA"/>
    <property type="match status" value="1"/>
</dbReference>
<evidence type="ECO:0000259" key="10">
    <source>
        <dbReference type="PROSITE" id="PS50089"/>
    </source>
</evidence>
<dbReference type="AlphaFoldDB" id="A0A6A6D3J0"/>
<dbReference type="RefSeq" id="XP_033674873.1">
    <property type="nucleotide sequence ID" value="XM_033815053.1"/>
</dbReference>
<dbReference type="InterPro" id="IPR001841">
    <property type="entry name" value="Znf_RING"/>
</dbReference>
<dbReference type="SUPFAM" id="SSF52151">
    <property type="entry name" value="FabD/lysophospholipase-like"/>
    <property type="match status" value="1"/>
</dbReference>
<dbReference type="Pfam" id="PF01734">
    <property type="entry name" value="Patatin"/>
    <property type="match status" value="1"/>
</dbReference>
<name>A0A6A6D3J0_ZASCE</name>
<dbReference type="EMBL" id="ML993579">
    <property type="protein sequence ID" value="KAF2173984.1"/>
    <property type="molecule type" value="Genomic_DNA"/>
</dbReference>
<sequence length="852" mass="95027">MSLLADSNVGEHVARYPQLVSFIGDTNAGKSTIIKILIRRQQLHNSKTTEGEFPSPISGSDAHEKTPTTGDVHLYADPGTARTQFPLLFADCEGLEGGTGEPSAIQFRRNAAARAESAARLVRRPRAIWMRHPRPIEWATSEDKRSRDFVVKELYPRLLYTFSDVTVFVLKNPKTFQSVLKKLIRWGVASLEKSLNVPRLPHAIVVLNMSNVEVDEWNPEIATEAFLNSIGARSGLGDDHEFKTLAANWKRGTDDEITNTYALLHKYYSSFTVVRVPSGAGRFTLLEQQAGVLQRVIEDKCAESFIVKNRYHMPVTSDGVTRYLQAGFDHFAKTLDIPFDFIKAELKNNPLPEDFADHIWALLLMILQLPALQPEQIMDTLGKYVASCIQLDAMQRDEGPVADLFRGYVPSLEAVLTEFRDKHWPCSFKDAKGQACKNSCSGHIAKGHQNEAGKPIGLGTHETNVDFYYYKQKWLAAIENRVMTIDKAVQIPDETSRHGLRAKFRSHILRDFMTKSFDNFRIMGARERFVSHTTCIACLQTIPEHVLPCGHVVCTDCVNIHGKSLSDCVTLIEQCPLHDTDRFVEPWRISTKPRHAGVRVLSLDGGGVRGIIELEVLKAIQDELGGSLSIQAFLDLIVGTSTGGIIALALGTKQWSLARCTDDFLSLCNDAFTKRDPESIPKWMTLFARQSIYKTKPLYGALRKSLGDDLMFGGTHEQQAQFPLKVAVTTHSDIGKGPAIITNYSRPDNSNDEYDLIRSSHPEQEMKVWEAAAATSAAPKYFKTFIHEATDRSFVDGALYWNNPAVLAESERQLLWPDKAAVEPDILLSIGTGQHTAHINEQIAAQDSGNTP</sequence>
<dbReference type="GO" id="GO:0008270">
    <property type="term" value="F:zinc ion binding"/>
    <property type="evidence" value="ECO:0007669"/>
    <property type="project" value="UniProtKB-KW"/>
</dbReference>
<dbReference type="OrthoDB" id="194358at2759"/>
<evidence type="ECO:0000256" key="7">
    <source>
        <dbReference type="PROSITE-ProRule" id="PRU00175"/>
    </source>
</evidence>
<dbReference type="GO" id="GO:0019369">
    <property type="term" value="P:arachidonate metabolic process"/>
    <property type="evidence" value="ECO:0007669"/>
    <property type="project" value="TreeGrafter"/>
</dbReference>
<gene>
    <name evidence="12" type="ORF">M409DRAFT_62174</name>
</gene>
<feature type="region of interest" description="Disordered" evidence="9">
    <location>
        <begin position="45"/>
        <end position="67"/>
    </location>
</feature>
<keyword evidence="1" id="KW-0479">Metal-binding</keyword>
<evidence type="ECO:0000259" key="11">
    <source>
        <dbReference type="PROSITE" id="PS51635"/>
    </source>
</evidence>
<accession>A0A6A6D3J0</accession>
<keyword evidence="6 8" id="KW-0443">Lipid metabolism</keyword>
<evidence type="ECO:0000256" key="8">
    <source>
        <dbReference type="PROSITE-ProRule" id="PRU01161"/>
    </source>
</evidence>
<evidence type="ECO:0000256" key="6">
    <source>
        <dbReference type="ARBA" id="ARBA00023098"/>
    </source>
</evidence>
<evidence type="ECO:0000313" key="13">
    <source>
        <dbReference type="Proteomes" id="UP000799537"/>
    </source>
</evidence>
<feature type="short sequence motif" description="DGA/G" evidence="8">
    <location>
        <begin position="796"/>
        <end position="798"/>
    </location>
</feature>
<feature type="active site" description="Nucleophile" evidence="8">
    <location>
        <position position="641"/>
    </location>
</feature>
<dbReference type="Gene3D" id="3.40.1090.10">
    <property type="entry name" value="Cytosolic phospholipase A2 catalytic domain"/>
    <property type="match status" value="1"/>
</dbReference>
<feature type="short sequence motif" description="GXSXG" evidence="8">
    <location>
        <begin position="639"/>
        <end position="643"/>
    </location>
</feature>